<proteinExistence type="predicted"/>
<sequence length="333" mass="39374">MKNSKVLVSINCITYNHEQYIAEAIESFLMQETNFKYEILIHDDASTDKTTEIIKEYEKKYPHIIKPIYQSENQYSKGKKATYLNLKRDTGKYIAMCEGDDYWTDTHKLQKQVDILESNSNLVATFHRVEEVTPSKERKNTYVEVQYEKINNIYDIEDIIRFDGKRIHVSSLMFRSKYFDVNNLPLFFHTAVVGDLPMMLILASKGDFYYFDKAMSSTRRGVVNGASERLFNDKKKRISTNNKIIETYAEFNEYTDYKYDIQVNEVINLRRFLINKLEGNFDKIKKTDYFKNSRMSKKAELILYCYFPELCHGIVLLRNNLMKVKTQRRGSSK</sequence>
<dbReference type="Gene3D" id="3.90.550.10">
    <property type="entry name" value="Spore Coat Polysaccharide Biosynthesis Protein SpsA, Chain A"/>
    <property type="match status" value="1"/>
</dbReference>
<dbReference type="AlphaFoldDB" id="A0A845QZW5"/>
<comment type="caution">
    <text evidence="2">The sequence shown here is derived from an EMBL/GenBank/DDBJ whole genome shotgun (WGS) entry which is preliminary data.</text>
</comment>
<name>A0A845QZW5_9CLOT</name>
<dbReference type="EMBL" id="QXXA01000010">
    <property type="protein sequence ID" value="NBI07036.1"/>
    <property type="molecule type" value="Genomic_DNA"/>
</dbReference>
<dbReference type="SUPFAM" id="SSF53448">
    <property type="entry name" value="Nucleotide-diphospho-sugar transferases"/>
    <property type="match status" value="1"/>
</dbReference>
<keyword evidence="2" id="KW-0808">Transferase</keyword>
<evidence type="ECO:0000313" key="2">
    <source>
        <dbReference type="EMBL" id="NBI07036.1"/>
    </source>
</evidence>
<dbReference type="PANTHER" id="PTHR22916:SF3">
    <property type="entry name" value="UDP-GLCNAC:BETAGAL BETA-1,3-N-ACETYLGLUCOSAMINYLTRANSFERASE-LIKE PROTEIN 1"/>
    <property type="match status" value="1"/>
</dbReference>
<protein>
    <submittedName>
        <fullName evidence="2">Glycosyltransferase</fullName>
    </submittedName>
</protein>
<dbReference type="InterPro" id="IPR029044">
    <property type="entry name" value="Nucleotide-diphossugar_trans"/>
</dbReference>
<accession>A0A845QZW5</accession>
<keyword evidence="3" id="KW-1185">Reference proteome</keyword>
<dbReference type="Proteomes" id="UP000467132">
    <property type="component" value="Unassembled WGS sequence"/>
</dbReference>
<dbReference type="OrthoDB" id="199095at2"/>
<evidence type="ECO:0000313" key="3">
    <source>
        <dbReference type="Proteomes" id="UP000467132"/>
    </source>
</evidence>
<dbReference type="RefSeq" id="WP_160197513.1">
    <property type="nucleotide sequence ID" value="NZ_QXXA01000010.1"/>
</dbReference>
<reference evidence="2 3" key="1">
    <citation type="submission" date="2018-08" db="EMBL/GenBank/DDBJ databases">
        <title>Murine metabolic-syndrome-specific gut microbial biobank.</title>
        <authorList>
            <person name="Liu C."/>
        </authorList>
    </citation>
    <scope>NUCLEOTIDE SEQUENCE [LARGE SCALE GENOMIC DNA]</scope>
    <source>
        <strain evidence="2 3">583</strain>
    </source>
</reference>
<feature type="domain" description="Glycosyltransferase 2-like" evidence="1">
    <location>
        <begin position="13"/>
        <end position="148"/>
    </location>
</feature>
<dbReference type="InterPro" id="IPR001173">
    <property type="entry name" value="Glyco_trans_2-like"/>
</dbReference>
<gene>
    <name evidence="2" type="ORF">D3Z33_09240</name>
</gene>
<dbReference type="GO" id="GO:0016758">
    <property type="term" value="F:hexosyltransferase activity"/>
    <property type="evidence" value="ECO:0007669"/>
    <property type="project" value="UniProtKB-ARBA"/>
</dbReference>
<dbReference type="PANTHER" id="PTHR22916">
    <property type="entry name" value="GLYCOSYLTRANSFERASE"/>
    <property type="match status" value="1"/>
</dbReference>
<organism evidence="2 3">
    <name type="scientific">Senegalia massiliensis</name>
    <dbReference type="NCBI Taxonomy" id="1720316"/>
    <lineage>
        <taxon>Bacteria</taxon>
        <taxon>Bacillati</taxon>
        <taxon>Bacillota</taxon>
        <taxon>Clostridia</taxon>
        <taxon>Eubacteriales</taxon>
        <taxon>Clostridiaceae</taxon>
        <taxon>Senegalia</taxon>
    </lineage>
</organism>
<evidence type="ECO:0000259" key="1">
    <source>
        <dbReference type="Pfam" id="PF00535"/>
    </source>
</evidence>
<dbReference type="Pfam" id="PF00535">
    <property type="entry name" value="Glycos_transf_2"/>
    <property type="match status" value="1"/>
</dbReference>